<gene>
    <name evidence="2" type="ORF">B296_00016091</name>
</gene>
<feature type="region of interest" description="Disordered" evidence="1">
    <location>
        <begin position="1"/>
        <end position="52"/>
    </location>
</feature>
<evidence type="ECO:0000313" key="2">
    <source>
        <dbReference type="EMBL" id="RRT84024.1"/>
    </source>
</evidence>
<evidence type="ECO:0000256" key="1">
    <source>
        <dbReference type="SAM" id="MobiDB-lite"/>
    </source>
</evidence>
<comment type="caution">
    <text evidence="2">The sequence shown here is derived from an EMBL/GenBank/DDBJ whole genome shotgun (WGS) entry which is preliminary data.</text>
</comment>
<evidence type="ECO:0000313" key="3">
    <source>
        <dbReference type="Proteomes" id="UP000287651"/>
    </source>
</evidence>
<proteinExistence type="predicted"/>
<organism evidence="2 3">
    <name type="scientific">Ensete ventricosum</name>
    <name type="common">Abyssinian banana</name>
    <name type="synonym">Musa ensete</name>
    <dbReference type="NCBI Taxonomy" id="4639"/>
    <lineage>
        <taxon>Eukaryota</taxon>
        <taxon>Viridiplantae</taxon>
        <taxon>Streptophyta</taxon>
        <taxon>Embryophyta</taxon>
        <taxon>Tracheophyta</taxon>
        <taxon>Spermatophyta</taxon>
        <taxon>Magnoliopsida</taxon>
        <taxon>Liliopsida</taxon>
        <taxon>Zingiberales</taxon>
        <taxon>Musaceae</taxon>
        <taxon>Ensete</taxon>
    </lineage>
</organism>
<name>A0A427B6C3_ENSVE</name>
<dbReference type="EMBL" id="AMZH03000389">
    <property type="protein sequence ID" value="RRT84024.1"/>
    <property type="molecule type" value="Genomic_DNA"/>
</dbReference>
<sequence>MVHVISTKIESFGPSVPRSAKFSQEASRRSEAASPEMSKATAPFASGNQIRETERLEETLHRAAGKKRRLRSKPE</sequence>
<dbReference type="Proteomes" id="UP000287651">
    <property type="component" value="Unassembled WGS sequence"/>
</dbReference>
<reference evidence="2 3" key="1">
    <citation type="journal article" date="2014" name="Agronomy (Basel)">
        <title>A Draft Genome Sequence for Ensete ventricosum, the Drought-Tolerant Tree Against Hunger.</title>
        <authorList>
            <person name="Harrison J."/>
            <person name="Moore K.A."/>
            <person name="Paszkiewicz K."/>
            <person name="Jones T."/>
            <person name="Grant M."/>
            <person name="Ambacheew D."/>
            <person name="Muzemil S."/>
            <person name="Studholme D.J."/>
        </authorList>
    </citation>
    <scope>NUCLEOTIDE SEQUENCE [LARGE SCALE GENOMIC DNA]</scope>
</reference>
<protein>
    <submittedName>
        <fullName evidence="2">Uncharacterized protein</fullName>
    </submittedName>
</protein>
<accession>A0A427B6C3</accession>
<dbReference type="AlphaFoldDB" id="A0A427B6C3"/>